<name>A0A9Q1H490_HOLLE</name>
<feature type="domain" description="EGF-like" evidence="3">
    <location>
        <begin position="523"/>
        <end position="558"/>
    </location>
</feature>
<organism evidence="4 5">
    <name type="scientific">Holothuria leucospilota</name>
    <name type="common">Black long sea cucumber</name>
    <name type="synonym">Mertensiothuria leucospilota</name>
    <dbReference type="NCBI Taxonomy" id="206669"/>
    <lineage>
        <taxon>Eukaryota</taxon>
        <taxon>Metazoa</taxon>
        <taxon>Echinodermata</taxon>
        <taxon>Eleutherozoa</taxon>
        <taxon>Echinozoa</taxon>
        <taxon>Holothuroidea</taxon>
        <taxon>Aspidochirotacea</taxon>
        <taxon>Aspidochirotida</taxon>
        <taxon>Holothuriidae</taxon>
        <taxon>Holothuria</taxon>
    </lineage>
</organism>
<accession>A0A9Q1H490</accession>
<dbReference type="CDD" id="cd00054">
    <property type="entry name" value="EGF_CA"/>
    <property type="match status" value="1"/>
</dbReference>
<keyword evidence="4" id="KW-0808">Transferase</keyword>
<keyword evidence="5" id="KW-1185">Reference proteome</keyword>
<feature type="signal peptide" evidence="2">
    <location>
        <begin position="1"/>
        <end position="31"/>
    </location>
</feature>
<feature type="disulfide bond" evidence="1">
    <location>
        <begin position="529"/>
        <end position="546"/>
    </location>
</feature>
<dbReference type="PROSITE" id="PS01186">
    <property type="entry name" value="EGF_2"/>
    <property type="match status" value="1"/>
</dbReference>
<keyword evidence="4" id="KW-0675">Receptor</keyword>
<gene>
    <name evidence="4" type="ORF">HOLleu_25042</name>
</gene>
<evidence type="ECO:0000256" key="1">
    <source>
        <dbReference type="PROSITE-ProRule" id="PRU00076"/>
    </source>
</evidence>
<dbReference type="AlphaFoldDB" id="A0A9Q1H490"/>
<dbReference type="PANTHER" id="PTHR24035">
    <property type="entry name" value="MULTIPLE EPIDERMAL GROWTH FACTOR-LIKE DOMAINS PROTEIN"/>
    <property type="match status" value="1"/>
</dbReference>
<proteinExistence type="predicted"/>
<keyword evidence="1" id="KW-0245">EGF-like domain</keyword>
<dbReference type="Gene3D" id="2.170.300.10">
    <property type="entry name" value="Tie2 ligand-binding domain superfamily"/>
    <property type="match status" value="1"/>
</dbReference>
<reference evidence="4" key="1">
    <citation type="submission" date="2021-10" db="EMBL/GenBank/DDBJ databases">
        <title>Tropical sea cucumber genome reveals ecological adaptation and Cuvierian tubules defense mechanism.</title>
        <authorList>
            <person name="Chen T."/>
        </authorList>
    </citation>
    <scope>NUCLEOTIDE SEQUENCE</scope>
    <source>
        <strain evidence="4">Nanhai2018</strain>
        <tissue evidence="4">Muscle</tissue>
    </source>
</reference>
<dbReference type="Proteomes" id="UP001152320">
    <property type="component" value="Chromosome 12"/>
</dbReference>
<dbReference type="InterPro" id="IPR038081">
    <property type="entry name" value="CalX-like_sf"/>
</dbReference>
<dbReference type="Gene3D" id="2.60.40.10">
    <property type="entry name" value="Immunoglobulins"/>
    <property type="match status" value="1"/>
</dbReference>
<evidence type="ECO:0000256" key="2">
    <source>
        <dbReference type="SAM" id="SignalP"/>
    </source>
</evidence>
<keyword evidence="2" id="KW-0732">Signal</keyword>
<dbReference type="PROSITE" id="PS00022">
    <property type="entry name" value="EGF_1"/>
    <property type="match status" value="2"/>
</dbReference>
<evidence type="ECO:0000259" key="3">
    <source>
        <dbReference type="PROSITE" id="PS50026"/>
    </source>
</evidence>
<protein>
    <submittedName>
        <fullName evidence="4">Tyrosine-protein kinase receptor Tie-1</fullName>
    </submittedName>
</protein>
<dbReference type="InterPro" id="IPR052108">
    <property type="entry name" value="MEGF/SIB"/>
</dbReference>
<keyword evidence="4" id="KW-0418">Kinase</keyword>
<feature type="chain" id="PRO_5040421205" evidence="2">
    <location>
        <begin position="32"/>
        <end position="669"/>
    </location>
</feature>
<dbReference type="InterPro" id="IPR013783">
    <property type="entry name" value="Ig-like_fold"/>
</dbReference>
<dbReference type="PROSITE" id="PS50026">
    <property type="entry name" value="EGF_3"/>
    <property type="match status" value="1"/>
</dbReference>
<dbReference type="OrthoDB" id="6406468at2759"/>
<dbReference type="SUPFAM" id="SSF57196">
    <property type="entry name" value="EGF/Laminin"/>
    <property type="match status" value="1"/>
</dbReference>
<keyword evidence="1" id="KW-1015">Disulfide bond</keyword>
<dbReference type="EMBL" id="JAIZAY010000012">
    <property type="protein sequence ID" value="KAJ8031741.1"/>
    <property type="molecule type" value="Genomic_DNA"/>
</dbReference>
<dbReference type="InterPro" id="IPR000742">
    <property type="entry name" value="EGF"/>
</dbReference>
<comment type="caution">
    <text evidence="4">The sequence shown here is derived from an EMBL/GenBank/DDBJ whole genome shotgun (WGS) entry which is preliminary data.</text>
</comment>
<evidence type="ECO:0000313" key="4">
    <source>
        <dbReference type="EMBL" id="KAJ8031741.1"/>
    </source>
</evidence>
<dbReference type="GO" id="GO:0016301">
    <property type="term" value="F:kinase activity"/>
    <property type="evidence" value="ECO:0007669"/>
    <property type="project" value="UniProtKB-KW"/>
</dbReference>
<evidence type="ECO:0000313" key="5">
    <source>
        <dbReference type="Proteomes" id="UP001152320"/>
    </source>
</evidence>
<sequence>MQWRKLSKQMTMARKWIQFLLLFGTFYLSKGAVTAGTVEIDRDLVIQGADNIYDEEDSLNQIVFQVQVDNAPEDGHLFIAYKIDDLDYYYDMEPGFDFVPSLGEFPVTITMTIEIGETTSNEFHFQVLDDCHNERNEAFAISPVSTSAYTEGGTLYDVMDQTARFVIDETLGEYVDEEETEQITIEMYDGDAGVIYFEGQPVTETIVPVRAQEDCGSLDRLIPIDATCTANILVDGSSADADLSTTSYIVNSLVGLEPDDEGFSISILDDAIVEPVEVIELNFAQEGCCPPVFNHQLGTSTTATLTIVDNDDEVFYGVVYPASIGRKDPTDINVYAVTTQPDIETDIAGNPEVCPYSPNLPYCKTTDLICEDTSESFGSCTLFPKPKKDYRARFGSYVVSATYAPRQSVPVFVLPCRASFPTDVLEPLAGPTITINNGEDVVIGVGFSRYTHELRWKFNGRPLKSYFGKCFFEIKNAEFGKDDGYYEVYRVQRGDTGWGTIIRLIIRVCSANNFFGSANECTTSGDCICYNGGVCGNQFPDDLWSCICPLGFYGRQCEYVHPGDIRIGPPAKGLTCSDLNKDIPADCEGSLFCFPDPLGCLCPRGYWGQKCDRPCPKGRFGWSCKQKCNCPSRYDTCDKKTGICSSGSCKTGFSGTNCQQPIAQMMSML</sequence>
<comment type="caution">
    <text evidence="1">Lacks conserved residue(s) required for the propagation of feature annotation.</text>
</comment>
<feature type="disulfide bond" evidence="1">
    <location>
        <begin position="548"/>
        <end position="557"/>
    </location>
</feature>
<dbReference type="SUPFAM" id="SSF141072">
    <property type="entry name" value="CalX-like"/>
    <property type="match status" value="1"/>
</dbReference>
<dbReference type="PANTHER" id="PTHR24035:SF109">
    <property type="entry name" value="PROTEIN DRAPER"/>
    <property type="match status" value="1"/>
</dbReference>